<dbReference type="Gene3D" id="1.10.10.1870">
    <property type="entry name" value="ShTK domain-like"/>
    <property type="match status" value="1"/>
</dbReference>
<evidence type="ECO:0000313" key="2">
    <source>
        <dbReference type="EMBL" id="VDM53465.1"/>
    </source>
</evidence>
<protein>
    <recommendedName>
        <fullName evidence="1">ShKT domain-containing protein</fullName>
    </recommendedName>
</protein>
<evidence type="ECO:0000259" key="1">
    <source>
        <dbReference type="SMART" id="SM00254"/>
    </source>
</evidence>
<evidence type="ECO:0000313" key="3">
    <source>
        <dbReference type="Proteomes" id="UP000267027"/>
    </source>
</evidence>
<dbReference type="EMBL" id="UYYA01000312">
    <property type="protein sequence ID" value="VDM53465.1"/>
    <property type="molecule type" value="Genomic_DNA"/>
</dbReference>
<dbReference type="AlphaFoldDB" id="A0A3P7J130"/>
<proteinExistence type="predicted"/>
<dbReference type="SMART" id="SM00254">
    <property type="entry name" value="ShKT"/>
    <property type="match status" value="1"/>
</dbReference>
<dbReference type="Proteomes" id="UP000267027">
    <property type="component" value="Unassembled WGS sequence"/>
</dbReference>
<name>A0A3P7J130_ANGCS</name>
<sequence>MRNETFAVPRIWTSKNIVFFKIRRFDERRRLLLKILILTKSVQFVASATNCENKYSTSACVTLFGVAVVEQGAVDRDAKCSRDAAGANQELKQLAISTCPKHCGYCCETPEYKCDNKLLPRVKCETVTPAQCTDPTWRAVLAEDCPKTCGLCLSGLKYDKKHLQNAENKSEIAVGF</sequence>
<dbReference type="Pfam" id="PF01549">
    <property type="entry name" value="ShK"/>
    <property type="match status" value="2"/>
</dbReference>
<gene>
    <name evidence="2" type="ORF">ACOC_LOCUS1880</name>
</gene>
<dbReference type="PANTHER" id="PTHR21724:SF0">
    <property type="entry name" value="SHKT DOMAIN-CONTAINING PROTEIN"/>
    <property type="match status" value="1"/>
</dbReference>
<feature type="domain" description="ShKT" evidence="1">
    <location>
        <begin position="113"/>
        <end position="153"/>
    </location>
</feature>
<dbReference type="InterPro" id="IPR003582">
    <property type="entry name" value="ShKT_dom"/>
</dbReference>
<dbReference type="OrthoDB" id="5836328at2759"/>
<accession>A0A3P7J130</accession>
<keyword evidence="3" id="KW-1185">Reference proteome</keyword>
<dbReference type="PANTHER" id="PTHR21724">
    <property type="entry name" value="SHKT DOMAIN-CONTAINING PROTEIN"/>
    <property type="match status" value="1"/>
</dbReference>
<reference evidence="2 3" key="1">
    <citation type="submission" date="2018-11" db="EMBL/GenBank/DDBJ databases">
        <authorList>
            <consortium name="Pathogen Informatics"/>
        </authorList>
    </citation>
    <scope>NUCLEOTIDE SEQUENCE [LARGE SCALE GENOMIC DNA]</scope>
    <source>
        <strain evidence="2 3">Costa Rica</strain>
    </source>
</reference>
<organism evidence="2 3">
    <name type="scientific">Angiostrongylus costaricensis</name>
    <name type="common">Nematode worm</name>
    <dbReference type="NCBI Taxonomy" id="334426"/>
    <lineage>
        <taxon>Eukaryota</taxon>
        <taxon>Metazoa</taxon>
        <taxon>Ecdysozoa</taxon>
        <taxon>Nematoda</taxon>
        <taxon>Chromadorea</taxon>
        <taxon>Rhabditida</taxon>
        <taxon>Rhabditina</taxon>
        <taxon>Rhabditomorpha</taxon>
        <taxon>Strongyloidea</taxon>
        <taxon>Metastrongylidae</taxon>
        <taxon>Angiostrongylus</taxon>
    </lineage>
</organism>